<dbReference type="PANTHER" id="PTHR33594:SF1">
    <property type="entry name" value="HD_PDEASE DOMAIN-CONTAINING PROTEIN"/>
    <property type="match status" value="1"/>
</dbReference>
<sequence length="217" mass="24204">MNELQQKQLAAATTYMQQVLGQDHSGHSIDHIQRVVCLTKTLCQQEHVAAFVPLLAATLHDVIDDKVVADVAVARQQLRDFLAAEQVSDEQQTEIWLIIDRLSFSKNLVHKQALPLSGQIVQDADRLDAIGAIGIARTFYYGGHTGAPLYDPAIKPRTQMDKAAYRQQSPVINHFYEKLLLLQASMNTPSAKKIAAQRQQVMLAFLAEFKAEWNGEA</sequence>
<evidence type="ECO:0000313" key="2">
    <source>
        <dbReference type="EMBL" id="KRK14856.1"/>
    </source>
</evidence>
<dbReference type="eggNOG" id="COG1418">
    <property type="taxonomic scope" value="Bacteria"/>
</dbReference>
<dbReference type="AlphaFoldDB" id="A0A0R1EZ87"/>
<dbReference type="SUPFAM" id="SSF109604">
    <property type="entry name" value="HD-domain/PDEase-like"/>
    <property type="match status" value="1"/>
</dbReference>
<dbReference type="Pfam" id="PF01966">
    <property type="entry name" value="HD"/>
    <property type="match status" value="1"/>
</dbReference>
<dbReference type="RefSeq" id="WP_003678909.1">
    <property type="nucleotide sequence ID" value="NZ_AZCN01000064.1"/>
</dbReference>
<dbReference type="GO" id="GO:0016787">
    <property type="term" value="F:hydrolase activity"/>
    <property type="evidence" value="ECO:0007669"/>
    <property type="project" value="UniProtKB-KW"/>
</dbReference>
<reference evidence="2 3" key="1">
    <citation type="journal article" date="2015" name="Genome Announc.">
        <title>Expanding the biotechnology potential of lactobacilli through comparative genomics of 213 strains and associated genera.</title>
        <authorList>
            <person name="Sun Z."/>
            <person name="Harris H.M."/>
            <person name="McCann A."/>
            <person name="Guo C."/>
            <person name="Argimon S."/>
            <person name="Zhang W."/>
            <person name="Yang X."/>
            <person name="Jeffery I.B."/>
            <person name="Cooney J.C."/>
            <person name="Kagawa T.F."/>
            <person name="Liu W."/>
            <person name="Song Y."/>
            <person name="Salvetti E."/>
            <person name="Wrobel A."/>
            <person name="Rasinkangas P."/>
            <person name="Parkhill J."/>
            <person name="Rea M.C."/>
            <person name="O'Sullivan O."/>
            <person name="Ritari J."/>
            <person name="Douillard F.P."/>
            <person name="Paul Ross R."/>
            <person name="Yang R."/>
            <person name="Briner A.E."/>
            <person name="Felis G.E."/>
            <person name="de Vos W.M."/>
            <person name="Barrangou R."/>
            <person name="Klaenhammer T.R."/>
            <person name="Caufield P.W."/>
            <person name="Cui Y."/>
            <person name="Zhang H."/>
            <person name="O'Toole P.W."/>
        </authorList>
    </citation>
    <scope>NUCLEOTIDE SEQUENCE [LARGE SCALE GENOMIC DNA]</scope>
    <source>
        <strain evidence="2 3">DSM 20001</strain>
    </source>
</reference>
<protein>
    <submittedName>
        <fullName evidence="2">HD superfamily hydrolase</fullName>
    </submittedName>
</protein>
<name>A0A0R1EZ87_9LACO</name>
<accession>A0A0R1EZ87</accession>
<dbReference type="InterPro" id="IPR003607">
    <property type="entry name" value="HD/PDEase_dom"/>
</dbReference>
<comment type="caution">
    <text evidence="2">The sequence shown here is derived from an EMBL/GenBank/DDBJ whole genome shotgun (WGS) entry which is preliminary data.</text>
</comment>
<proteinExistence type="predicted"/>
<gene>
    <name evidence="2" type="ORF">FD22_GL002073</name>
</gene>
<evidence type="ECO:0000313" key="3">
    <source>
        <dbReference type="Proteomes" id="UP000051181"/>
    </source>
</evidence>
<dbReference type="EMBL" id="AZCN01000064">
    <property type="protein sequence ID" value="KRK14856.1"/>
    <property type="molecule type" value="Genomic_DNA"/>
</dbReference>
<organism evidence="2 3">
    <name type="scientific">Loigolactobacillus coryniformis subsp. coryniformis KCTC 3167 = DSM 20001</name>
    <dbReference type="NCBI Taxonomy" id="913848"/>
    <lineage>
        <taxon>Bacteria</taxon>
        <taxon>Bacillati</taxon>
        <taxon>Bacillota</taxon>
        <taxon>Bacilli</taxon>
        <taxon>Lactobacillales</taxon>
        <taxon>Lactobacillaceae</taxon>
        <taxon>Loigolactobacillus</taxon>
    </lineage>
</organism>
<evidence type="ECO:0000259" key="1">
    <source>
        <dbReference type="SMART" id="SM00471"/>
    </source>
</evidence>
<dbReference type="PANTHER" id="PTHR33594">
    <property type="entry name" value="SUPERFAMILY HYDROLASE, PUTATIVE (AFU_ORTHOLOGUE AFUA_1G03035)-RELATED"/>
    <property type="match status" value="1"/>
</dbReference>
<dbReference type="InterPro" id="IPR006674">
    <property type="entry name" value="HD_domain"/>
</dbReference>
<dbReference type="SMART" id="SM00471">
    <property type="entry name" value="HDc"/>
    <property type="match status" value="1"/>
</dbReference>
<dbReference type="PATRIC" id="fig|913848.6.peg.2118"/>
<dbReference type="CDD" id="cd00077">
    <property type="entry name" value="HDc"/>
    <property type="match status" value="1"/>
</dbReference>
<dbReference type="Gene3D" id="1.20.58.1910">
    <property type="match status" value="1"/>
</dbReference>
<dbReference type="GeneID" id="65917498"/>
<dbReference type="Gene3D" id="1.10.472.50">
    <property type="entry name" value="HD-domain/PDEase-like"/>
    <property type="match status" value="1"/>
</dbReference>
<feature type="domain" description="HD/PDEase" evidence="1">
    <location>
        <begin position="24"/>
        <end position="139"/>
    </location>
</feature>
<keyword evidence="2" id="KW-0378">Hydrolase</keyword>
<dbReference type="Proteomes" id="UP000051181">
    <property type="component" value="Unassembled WGS sequence"/>
</dbReference>